<dbReference type="HOGENOM" id="CLU_110748_0_0_6"/>
<evidence type="ECO:0000313" key="2">
    <source>
        <dbReference type="Proteomes" id="UP000028483"/>
    </source>
</evidence>
<reference evidence="1" key="1">
    <citation type="submission" date="2013-07" db="EMBL/GenBank/DDBJ databases">
        <title>Sub-species coevolution in mutualistic symbiosis.</title>
        <authorList>
            <person name="Murfin K."/>
            <person name="Klassen J."/>
            <person name="Lee M."/>
            <person name="Forst S."/>
            <person name="Stock P."/>
            <person name="Goodrich-Blair H."/>
        </authorList>
    </citation>
    <scope>NUCLEOTIDE SEQUENCE [LARGE SCALE GENOMIC DNA]</scope>
    <source>
        <strain evidence="1">Oregonense</strain>
    </source>
</reference>
<dbReference type="AlphaFoldDB" id="A0A077PBI9"/>
<evidence type="ECO:0000313" key="1">
    <source>
        <dbReference type="EMBL" id="CDH08083.1"/>
    </source>
</evidence>
<proteinExistence type="predicted"/>
<dbReference type="EMBL" id="CBSX010000255">
    <property type="protein sequence ID" value="CDH08083.1"/>
    <property type="molecule type" value="Genomic_DNA"/>
</dbReference>
<organism evidence="1 2">
    <name type="scientific">Xenorhabdus bovienii str. oregonense</name>
    <dbReference type="NCBI Taxonomy" id="1398202"/>
    <lineage>
        <taxon>Bacteria</taxon>
        <taxon>Pseudomonadati</taxon>
        <taxon>Pseudomonadota</taxon>
        <taxon>Gammaproteobacteria</taxon>
        <taxon>Enterobacterales</taxon>
        <taxon>Morganellaceae</taxon>
        <taxon>Xenorhabdus</taxon>
    </lineage>
</organism>
<protein>
    <submittedName>
        <fullName evidence="1">Uncharacterized protein</fullName>
    </submittedName>
</protein>
<gene>
    <name evidence="1" type="ORF">XBO1_860002</name>
</gene>
<sequence length="223" mass="25642">MSINDIQDDINNLVMNAFRRDFWLNLQDELPAAYAAAQEVIVGDVLKLGEPEQYRLRPQVRHYALNSALRKAAINSGHVCYDTDTYPKGESYIIIESEGVKISRIGINHDEPRVRKAKHRSLIAQLNEEIEGYTPDLFKETDSKHNDINTLGMLLININPPYHESQVSMMDLRIVVPFTNMKGYHYDKSITEVLMLYTGEKKIVIPDMVVPKLKQRLKDQESK</sequence>
<name>A0A077PBI9_XENBV</name>
<accession>A0A077PBI9</accession>
<comment type="caution">
    <text evidence="1">The sequence shown here is derived from an EMBL/GenBank/DDBJ whole genome shotgun (WGS) entry which is preliminary data.</text>
</comment>
<dbReference type="Proteomes" id="UP000028483">
    <property type="component" value="Unassembled WGS sequence"/>
</dbReference>
<dbReference type="RefSeq" id="WP_038253794.1">
    <property type="nucleotide sequence ID" value="NZ_CAWLUU010000077.1"/>
</dbReference>